<proteinExistence type="predicted"/>
<protein>
    <submittedName>
        <fullName evidence="2">Uncharacterized protein</fullName>
    </submittedName>
</protein>
<dbReference type="RefSeq" id="WP_251871102.1">
    <property type="nucleotide sequence ID" value="NZ_CP098755.1"/>
</dbReference>
<dbReference type="EMBL" id="CP098755">
    <property type="protein sequence ID" value="USG65192.1"/>
    <property type="molecule type" value="Genomic_DNA"/>
</dbReference>
<evidence type="ECO:0000313" key="1">
    <source>
        <dbReference type="EMBL" id="USG64015.1"/>
    </source>
</evidence>
<organism evidence="2 3">
    <name type="scientific">Brevibacillus ruminantium</name>
    <dbReference type="NCBI Taxonomy" id="2950604"/>
    <lineage>
        <taxon>Bacteria</taxon>
        <taxon>Bacillati</taxon>
        <taxon>Bacillota</taxon>
        <taxon>Bacilli</taxon>
        <taxon>Bacillales</taxon>
        <taxon>Paenibacillaceae</taxon>
        <taxon>Brevibacillus</taxon>
    </lineage>
</organism>
<dbReference type="EMBL" id="CP098755">
    <property type="protein sequence ID" value="USG64015.1"/>
    <property type="molecule type" value="Genomic_DNA"/>
</dbReference>
<reference evidence="2" key="1">
    <citation type="submission" date="2022-06" db="EMBL/GenBank/DDBJ databases">
        <title>Genome sequencing of Brevibacillus sp. BB3-R1.</title>
        <authorList>
            <person name="Heo J."/>
            <person name="Lee D."/>
            <person name="Won M."/>
            <person name="Han B.-H."/>
            <person name="Hong S.-B."/>
            <person name="Kwon S.-W."/>
        </authorList>
    </citation>
    <scope>NUCLEOTIDE SEQUENCE</scope>
    <source>
        <strain evidence="2">BB3-R1</strain>
    </source>
</reference>
<name>A0ABY4WGN4_9BACL</name>
<gene>
    <name evidence="1" type="ORF">NDK47_17855</name>
    <name evidence="2" type="ORF">NDK47_24215</name>
</gene>
<sequence length="65" mass="7533">MDEIKTLMTNWQRLTSECPEIHEAIKDGYEVGAYDEETGYIISMEKVGDELKVRVVMDAHFIPKK</sequence>
<accession>A0ABY4WGN4</accession>
<dbReference type="Proteomes" id="UP001056500">
    <property type="component" value="Chromosome"/>
</dbReference>
<evidence type="ECO:0000313" key="3">
    <source>
        <dbReference type="Proteomes" id="UP001056500"/>
    </source>
</evidence>
<keyword evidence="3" id="KW-1185">Reference proteome</keyword>
<evidence type="ECO:0000313" key="2">
    <source>
        <dbReference type="EMBL" id="USG65192.1"/>
    </source>
</evidence>